<evidence type="ECO:0000313" key="2">
    <source>
        <dbReference type="EMBL" id="QFG13492.1"/>
    </source>
</evidence>
<keyword evidence="3" id="KW-1185">Reference proteome</keyword>
<protein>
    <recommendedName>
        <fullName evidence="1">DUF7352 domain-containing protein</fullName>
    </recommendedName>
</protein>
<dbReference type="RefSeq" id="YP_010653999.1">
    <property type="nucleotide sequence ID" value="NC_070805.1"/>
</dbReference>
<gene>
    <name evidence="2" type="primary">60</name>
    <name evidence="2" type="ORF">PBI_POWERBALL_60</name>
</gene>
<accession>A0A5J6TYN2</accession>
<reference evidence="2 3" key="1">
    <citation type="submission" date="2019-07" db="EMBL/GenBank/DDBJ databases">
        <authorList>
            <person name="Lauer M.J."/>
            <person name="Stoner T.H."/>
            <person name="Garlena R.A."/>
            <person name="Russell D.A."/>
            <person name="Pope W.H."/>
            <person name="Jacobs-Sera D."/>
            <person name="Hatfull G.F."/>
        </authorList>
    </citation>
    <scope>NUCLEOTIDE SEQUENCE [LARGE SCALE GENOMIC DNA]</scope>
</reference>
<dbReference type="EMBL" id="MN234218">
    <property type="protein sequence ID" value="QFG13492.1"/>
    <property type="molecule type" value="Genomic_DNA"/>
</dbReference>
<dbReference type="Proteomes" id="UP000326082">
    <property type="component" value="Segment"/>
</dbReference>
<dbReference type="Pfam" id="PF24043">
    <property type="entry name" value="DUF7352"/>
    <property type="match status" value="1"/>
</dbReference>
<dbReference type="InterPro" id="IPR055776">
    <property type="entry name" value="DUF7352"/>
</dbReference>
<organism evidence="2 3">
    <name type="scientific">Gordonia phage Powerball</name>
    <dbReference type="NCBI Taxonomy" id="2599847"/>
    <lineage>
        <taxon>Viruses</taxon>
        <taxon>Duplodnaviria</taxon>
        <taxon>Heunggongvirae</taxon>
        <taxon>Uroviricota</taxon>
        <taxon>Caudoviricetes</taxon>
        <taxon>Powerballvirus</taxon>
        <taxon>Powerballvirus powerball</taxon>
    </lineage>
</organism>
<dbReference type="KEGG" id="vg:77929837"/>
<evidence type="ECO:0000313" key="3">
    <source>
        <dbReference type="Proteomes" id="UP000326082"/>
    </source>
</evidence>
<name>A0A5J6TYN2_9CAUD</name>
<sequence>MSEPVLAIHRQTVPITDMYSFNTTGFVRRILKADNVRTTALMDTALDVWFETYDNDRPCRVIIHVVGTGNPMPRGRIGDHIDSVITPSGLVWHVYGRIVDLADLAEDDL</sequence>
<feature type="domain" description="DUF7352" evidence="1">
    <location>
        <begin position="7"/>
        <end position="97"/>
    </location>
</feature>
<dbReference type="GeneID" id="77929837"/>
<proteinExistence type="predicted"/>
<evidence type="ECO:0000259" key="1">
    <source>
        <dbReference type="Pfam" id="PF24043"/>
    </source>
</evidence>